<dbReference type="AlphaFoldDB" id="A0A6P8B460"/>
<protein>
    <submittedName>
        <fullName evidence="3">Uncharacterized protein</fullName>
    </submittedName>
</protein>
<keyword evidence="2" id="KW-1185">Reference proteome</keyword>
<evidence type="ECO:0000313" key="3">
    <source>
        <dbReference type="RefSeq" id="XP_030982006.1"/>
    </source>
</evidence>
<dbReference type="GeneID" id="41960880"/>
<dbReference type="Proteomes" id="UP000515153">
    <property type="component" value="Chromosome I"/>
</dbReference>
<dbReference type="PANTHER" id="PTHR42111:SF1">
    <property type="entry name" value="YALI0D23727P"/>
    <property type="match status" value="1"/>
</dbReference>
<feature type="region of interest" description="Disordered" evidence="1">
    <location>
        <begin position="41"/>
        <end position="65"/>
    </location>
</feature>
<reference evidence="3" key="3">
    <citation type="submission" date="2025-08" db="UniProtKB">
        <authorList>
            <consortium name="RefSeq"/>
        </authorList>
    </citation>
    <scope>IDENTIFICATION</scope>
    <source>
        <strain evidence="3">NI907</strain>
    </source>
</reference>
<sequence length="488" mass="51035">MLILRVPTTPVHHNSHSCASWDPTSPSIRIPHPNWYLTREQEETTASQQNHHRRKPYENSTTNNHPTISIDKHIFSRQAAQSPMLLENHDYRISQILATVLKMSTAGPAAPSAVIQTNPHPSTVTPFAESSTRTTINGGDKAKSDASTGDDATQKKKHSLFGLGNKKPVEEPLRTPPPTSNATTIPGPAPVTPRESPSRRTTGSPTPARALSNSPGLSPRLGSPAGSQIFERDVQETAVALPTSPAIPSHIATEDLIPPVLDASSEAITDDRIDPDTVEIVTHTSHQPAALAVTGAAVNSATQSLSSLHNTVEGSWADQLASFEHDRSGGGDGASNYGSLDASDVKRLSFISFADVVQAEHGHAAATSRDSIHLPAGLTSLNSLTARSPSPVRSPVSSQGGGPTASSPPTSKSGSIRGIDASPSRKPLLGLNAAAALGPNSPPLSTATSHVEGDLKIETMSQALRRTGSADLSGVTSFPTSPVEGPSR</sequence>
<feature type="region of interest" description="Disordered" evidence="1">
    <location>
        <begin position="112"/>
        <end position="225"/>
    </location>
</feature>
<evidence type="ECO:0000256" key="1">
    <source>
        <dbReference type="SAM" id="MobiDB-lite"/>
    </source>
</evidence>
<proteinExistence type="predicted"/>
<gene>
    <name evidence="3" type="ORF">PgNI_05942</name>
</gene>
<reference evidence="2 3" key="1">
    <citation type="journal article" date="2019" name="Mol. Biol. Evol.">
        <title>Blast fungal genomes show frequent chromosomal changes, gene gains and losses, and effector gene turnover.</title>
        <authorList>
            <person name="Gomez Luciano L.B."/>
            <person name="Jason Tsai I."/>
            <person name="Chuma I."/>
            <person name="Tosa Y."/>
            <person name="Chen Y.H."/>
            <person name="Li J.Y."/>
            <person name="Li M.Y."/>
            <person name="Jade Lu M.Y."/>
            <person name="Nakayashiki H."/>
            <person name="Li W.H."/>
        </authorList>
    </citation>
    <scope>NUCLEOTIDE SEQUENCE [LARGE SCALE GENOMIC DNA]</scope>
    <source>
        <strain evidence="2 3">NI907</strain>
    </source>
</reference>
<name>A0A6P8B460_PYRGI</name>
<feature type="compositionally biased region" description="Polar residues" evidence="1">
    <location>
        <begin position="114"/>
        <end position="137"/>
    </location>
</feature>
<dbReference type="RefSeq" id="XP_030982006.1">
    <property type="nucleotide sequence ID" value="XM_031125971.1"/>
</dbReference>
<feature type="compositionally biased region" description="Polar residues" evidence="1">
    <location>
        <begin position="404"/>
        <end position="414"/>
    </location>
</feature>
<feature type="region of interest" description="Disordered" evidence="1">
    <location>
        <begin position="383"/>
        <end position="488"/>
    </location>
</feature>
<accession>A0A6P8B460</accession>
<evidence type="ECO:0000313" key="2">
    <source>
        <dbReference type="Proteomes" id="UP000515153"/>
    </source>
</evidence>
<reference evidence="3" key="2">
    <citation type="submission" date="2019-10" db="EMBL/GenBank/DDBJ databases">
        <authorList>
            <consortium name="NCBI Genome Project"/>
        </authorList>
    </citation>
    <scope>NUCLEOTIDE SEQUENCE</scope>
    <source>
        <strain evidence="3">NI907</strain>
    </source>
</reference>
<dbReference type="KEGG" id="pgri:PgNI_05942"/>
<dbReference type="PANTHER" id="PTHR42111">
    <property type="entry name" value="YALI0D23727P"/>
    <property type="match status" value="1"/>
</dbReference>
<feature type="compositionally biased region" description="Low complexity" evidence="1">
    <location>
        <begin position="387"/>
        <end position="398"/>
    </location>
</feature>
<organism evidence="2 3">
    <name type="scientific">Pyricularia grisea</name>
    <name type="common">Crabgrass-specific blast fungus</name>
    <name type="synonym">Magnaporthe grisea</name>
    <dbReference type="NCBI Taxonomy" id="148305"/>
    <lineage>
        <taxon>Eukaryota</taxon>
        <taxon>Fungi</taxon>
        <taxon>Dikarya</taxon>
        <taxon>Ascomycota</taxon>
        <taxon>Pezizomycotina</taxon>
        <taxon>Sordariomycetes</taxon>
        <taxon>Sordariomycetidae</taxon>
        <taxon>Magnaporthales</taxon>
        <taxon>Pyriculariaceae</taxon>
        <taxon>Pyricularia</taxon>
    </lineage>
</organism>
<feature type="compositionally biased region" description="Polar residues" evidence="1">
    <location>
        <begin position="199"/>
        <end position="216"/>
    </location>
</feature>
<feature type="compositionally biased region" description="Low complexity" evidence="1">
    <location>
        <begin position="427"/>
        <end position="445"/>
    </location>
</feature>